<keyword evidence="6" id="KW-0812">Transmembrane</keyword>
<evidence type="ECO:0000256" key="4">
    <source>
        <dbReference type="ARBA" id="ARBA00023004"/>
    </source>
</evidence>
<name>A0AA38RZH0_9PEZI</name>
<evidence type="ECO:0000256" key="1">
    <source>
        <dbReference type="ARBA" id="ARBA00010617"/>
    </source>
</evidence>
<evidence type="ECO:0000256" key="2">
    <source>
        <dbReference type="ARBA" id="ARBA00022723"/>
    </source>
</evidence>
<comment type="similarity">
    <text evidence="1">Belongs to the cytochrome P450 family.</text>
</comment>
<keyword evidence="3" id="KW-0560">Oxidoreductase</keyword>
<dbReference type="InterPro" id="IPR002401">
    <property type="entry name" value="Cyt_P450_E_grp-I"/>
</dbReference>
<evidence type="ECO:0000313" key="7">
    <source>
        <dbReference type="EMBL" id="KAJ9150922.1"/>
    </source>
</evidence>
<proteinExistence type="inferred from homology"/>
<dbReference type="InterPro" id="IPR050364">
    <property type="entry name" value="Cytochrome_P450_fung"/>
</dbReference>
<reference evidence="7" key="1">
    <citation type="submission" date="2022-07" db="EMBL/GenBank/DDBJ databases">
        <title>Fungi with potential for degradation of polypropylene.</title>
        <authorList>
            <person name="Gostincar C."/>
        </authorList>
    </citation>
    <scope>NUCLEOTIDE SEQUENCE</scope>
    <source>
        <strain evidence="7">EXF-13308</strain>
    </source>
</reference>
<dbReference type="PANTHER" id="PTHR46300:SF9">
    <property type="entry name" value="P450, PUTATIVE-RELATED"/>
    <property type="match status" value="1"/>
</dbReference>
<dbReference type="InterPro" id="IPR001128">
    <property type="entry name" value="Cyt_P450"/>
</dbReference>
<keyword evidence="6" id="KW-1133">Transmembrane helix</keyword>
<gene>
    <name evidence="7" type="ORF">NKR23_g3488</name>
</gene>
<dbReference type="GO" id="GO:0004497">
    <property type="term" value="F:monooxygenase activity"/>
    <property type="evidence" value="ECO:0007669"/>
    <property type="project" value="InterPro"/>
</dbReference>
<evidence type="ECO:0000256" key="3">
    <source>
        <dbReference type="ARBA" id="ARBA00023002"/>
    </source>
</evidence>
<comment type="cofactor">
    <cofactor evidence="5">
        <name>heme</name>
        <dbReference type="ChEBI" id="CHEBI:30413"/>
    </cofactor>
</comment>
<accession>A0AA38RZH0</accession>
<keyword evidence="4 5" id="KW-0408">Iron</keyword>
<dbReference type="AlphaFoldDB" id="A0AA38RZH0"/>
<keyword evidence="2 5" id="KW-0479">Metal-binding</keyword>
<keyword evidence="6" id="KW-0472">Membrane</keyword>
<dbReference type="EMBL" id="JANBVO010000007">
    <property type="protein sequence ID" value="KAJ9150922.1"/>
    <property type="molecule type" value="Genomic_DNA"/>
</dbReference>
<dbReference type="Pfam" id="PF00067">
    <property type="entry name" value="p450"/>
    <property type="match status" value="1"/>
</dbReference>
<dbReference type="GO" id="GO:0016705">
    <property type="term" value="F:oxidoreductase activity, acting on paired donors, with incorporation or reduction of molecular oxygen"/>
    <property type="evidence" value="ECO:0007669"/>
    <property type="project" value="InterPro"/>
</dbReference>
<protein>
    <submittedName>
        <fullName evidence="7">Amino acid permease</fullName>
    </submittedName>
</protein>
<evidence type="ECO:0000256" key="6">
    <source>
        <dbReference type="SAM" id="Phobius"/>
    </source>
</evidence>
<keyword evidence="5" id="KW-0349">Heme</keyword>
<dbReference type="GO" id="GO:0020037">
    <property type="term" value="F:heme binding"/>
    <property type="evidence" value="ECO:0007669"/>
    <property type="project" value="InterPro"/>
</dbReference>
<evidence type="ECO:0000313" key="8">
    <source>
        <dbReference type="Proteomes" id="UP001174694"/>
    </source>
</evidence>
<feature type="binding site" description="axial binding residue" evidence="5">
    <location>
        <position position="462"/>
    </location>
    <ligand>
        <name>heme</name>
        <dbReference type="ChEBI" id="CHEBI:30413"/>
    </ligand>
    <ligandPart>
        <name>Fe</name>
        <dbReference type="ChEBI" id="CHEBI:18248"/>
    </ligandPart>
</feature>
<dbReference type="Gene3D" id="1.10.630.10">
    <property type="entry name" value="Cytochrome P450"/>
    <property type="match status" value="1"/>
</dbReference>
<evidence type="ECO:0000256" key="5">
    <source>
        <dbReference type="PIRSR" id="PIRSR602401-1"/>
    </source>
</evidence>
<comment type="caution">
    <text evidence="7">The sequence shown here is derived from an EMBL/GenBank/DDBJ whole genome shotgun (WGS) entry which is preliminary data.</text>
</comment>
<dbReference type="SUPFAM" id="SSF48264">
    <property type="entry name" value="Cytochrome P450"/>
    <property type="match status" value="1"/>
</dbReference>
<organism evidence="7 8">
    <name type="scientific">Pleurostoma richardsiae</name>
    <dbReference type="NCBI Taxonomy" id="41990"/>
    <lineage>
        <taxon>Eukaryota</taxon>
        <taxon>Fungi</taxon>
        <taxon>Dikarya</taxon>
        <taxon>Ascomycota</taxon>
        <taxon>Pezizomycotina</taxon>
        <taxon>Sordariomycetes</taxon>
        <taxon>Sordariomycetidae</taxon>
        <taxon>Calosphaeriales</taxon>
        <taxon>Pleurostomataceae</taxon>
        <taxon>Pleurostoma</taxon>
    </lineage>
</organism>
<dbReference type="Proteomes" id="UP001174694">
    <property type="component" value="Unassembled WGS sequence"/>
</dbReference>
<keyword evidence="8" id="KW-1185">Reference proteome</keyword>
<dbReference type="PANTHER" id="PTHR46300">
    <property type="entry name" value="P450, PUTATIVE (EUROFUNG)-RELATED-RELATED"/>
    <property type="match status" value="1"/>
</dbReference>
<dbReference type="PRINTS" id="PR00463">
    <property type="entry name" value="EP450I"/>
</dbReference>
<dbReference type="GO" id="GO:0005506">
    <property type="term" value="F:iron ion binding"/>
    <property type="evidence" value="ECO:0007669"/>
    <property type="project" value="InterPro"/>
</dbReference>
<sequence>MDVTSFLQLQLSRLTNVGLLLLILTAIVAAAFLYLRFFYVDIGSIQGIPEVPGASLLHGHIYQLGNDHSTTLQQWAKQYEWPIFQIRLGNRRVVVLNGFDVARDWIVANQAHTIDRPLFYTFHGVVSKTSASTIGTNPWNERTKKQRRVVGSLTTAPAIKRLVPMLDLETSDMISSIFSDSEAGSRELMPHIYQKRLSLNIVLMFCYGRRFEDIHDPLLHNILNDASIISSFRSTNSNAQDYVPYLRHSLLQDKKRMQVAAEVRARRDKWLEVLLEEVKDNIASGTAANCVAAGLLTDKDEKLTKLDVRTILGGLMSGGFETVFATAIAGIAYLSSPEGQLLQEKAYNNIIKAYGTAEDAFEQAVAEEKSEYMVAFVRETLRHYPPLHLLPPRQTIDDFQWGTAKIPKGVMILVNCQAANHDPAVYGPDADLFRPERWLEAGASQKVPAPYQWAFGGGSRVCTAVNFSNRILYSIFVRLIVTFKIRQSEAEKPSIDHVAYNRNTAAQSAIPKDFKAFFELRDRCSFEACMERSRKNTEDVTNGMIR</sequence>
<dbReference type="InterPro" id="IPR036396">
    <property type="entry name" value="Cyt_P450_sf"/>
</dbReference>
<feature type="transmembrane region" description="Helical" evidence="6">
    <location>
        <begin position="20"/>
        <end position="39"/>
    </location>
</feature>